<dbReference type="EMBL" id="JBAWSV010000006">
    <property type="protein sequence ID" value="MEI4831375.1"/>
    <property type="molecule type" value="Genomic_DNA"/>
</dbReference>
<proteinExistence type="predicted"/>
<gene>
    <name evidence="1" type="ORF">WAX78_18275</name>
</gene>
<name>A0ABU8FZF5_9BACI</name>
<dbReference type="RefSeq" id="WP_336483430.1">
    <property type="nucleotide sequence ID" value="NZ_JBAWSV010000006.1"/>
</dbReference>
<accession>A0ABU8FZF5</accession>
<evidence type="ECO:0000313" key="2">
    <source>
        <dbReference type="Proteomes" id="UP001367922"/>
    </source>
</evidence>
<reference evidence="1 2" key="1">
    <citation type="submission" date="2024-01" db="EMBL/GenBank/DDBJ databases">
        <title>Seven novel Bacillus-like species.</title>
        <authorList>
            <person name="Liu G."/>
        </authorList>
    </citation>
    <scope>NUCLEOTIDE SEQUENCE [LARGE SCALE GENOMIC DNA]</scope>
    <source>
        <strain evidence="1 2">FJAT-53711</strain>
    </source>
</reference>
<sequence length="47" mass="5351">MSYKQNRRPILWSSVCLLGVERALQDPVMLLASGHSVAIEEIRIKEL</sequence>
<evidence type="ECO:0000313" key="1">
    <source>
        <dbReference type="EMBL" id="MEI4831375.1"/>
    </source>
</evidence>
<organism evidence="1 2">
    <name type="scientific">Bacillus yunxiaonensis</name>
    <dbReference type="NCBI Taxonomy" id="3127665"/>
    <lineage>
        <taxon>Bacteria</taxon>
        <taxon>Bacillati</taxon>
        <taxon>Bacillota</taxon>
        <taxon>Bacilli</taxon>
        <taxon>Bacillales</taxon>
        <taxon>Bacillaceae</taxon>
        <taxon>Bacillus</taxon>
    </lineage>
</organism>
<protein>
    <submittedName>
        <fullName evidence="1">Uncharacterized protein</fullName>
    </submittedName>
</protein>
<dbReference type="Proteomes" id="UP001367922">
    <property type="component" value="Unassembled WGS sequence"/>
</dbReference>
<keyword evidence="2" id="KW-1185">Reference proteome</keyword>
<comment type="caution">
    <text evidence="1">The sequence shown here is derived from an EMBL/GenBank/DDBJ whole genome shotgun (WGS) entry which is preliminary data.</text>
</comment>